<evidence type="ECO:0000313" key="1">
    <source>
        <dbReference type="EMBL" id="AII27418.1"/>
    </source>
</evidence>
<dbReference type="EMBL" id="KJ668716">
    <property type="protein sequence ID" value="AII27418.1"/>
    <property type="molecule type" value="Genomic_DNA"/>
</dbReference>
<protein>
    <submittedName>
        <fullName evidence="1">Uncharacterized protein</fullName>
    </submittedName>
</protein>
<accession>A0A076G698</accession>
<name>A0A076G698_9CAUD</name>
<sequence length="92" mass="10280">MTKTDIILKKGKVNLVHTGGTFEASGYTFEYAGFSLFVSKLNNRWSVSEVSTGRELGPYSVSTRKEAIDRVCRLIVNHKQTVQKAVDKAEKI</sequence>
<proteinExistence type="predicted"/>
<reference evidence="1" key="1">
    <citation type="submission" date="2014-04" db="EMBL/GenBank/DDBJ databases">
        <title>Genome sequencing of lytic Listeria phages.</title>
        <authorList>
            <person name="Woolston J."/>
            <person name="Rajanna C."/>
            <person name="Abuladze T."/>
            <person name="Li M."/>
            <person name="Anderson B."/>
            <person name="Sulakvelidze A."/>
        </authorList>
    </citation>
    <scope>NUCLEOTIDE SEQUENCE</scope>
</reference>
<organism evidence="1">
    <name type="scientific">Listeria phage LMTA-34</name>
    <dbReference type="NCBI Taxonomy" id="1486397"/>
    <lineage>
        <taxon>Viruses</taxon>
        <taxon>Duplodnaviria</taxon>
        <taxon>Heunggongvirae</taxon>
        <taxon>Uroviricota</taxon>
        <taxon>Caudoviricetes</taxon>
        <taxon>Herelleviridae</taxon>
        <taxon>Jasinskavirinae</taxon>
        <taxon>Pecentumvirus</taxon>
        <taxon>Pecentumvirus LMTA34</taxon>
    </lineage>
</organism>